<keyword evidence="2" id="KW-1185">Reference proteome</keyword>
<gene>
    <name evidence="1" type="ORF">I4F81_002286</name>
</gene>
<proteinExistence type="predicted"/>
<comment type="caution">
    <text evidence="1">The sequence shown here is derived from an EMBL/GenBank/DDBJ whole genome shotgun (WGS) entry which is preliminary data.</text>
</comment>
<protein>
    <submittedName>
        <fullName evidence="1">Uncharacterized protein</fullName>
    </submittedName>
</protein>
<evidence type="ECO:0000313" key="2">
    <source>
        <dbReference type="Proteomes" id="UP000798662"/>
    </source>
</evidence>
<accession>A0ACC3BQC4</accession>
<sequence>MVAATSRMVVTMMLCCRTARRPYFLRRWVSVATVAAAPSVVMTVDNGRHVGGLQRRRWRLMATSTATASVLVCGGEGQGGRGRRRRGRGGGGVGGRGRWSRGGGAVEGGGGGGLRWMWVVSDGGGGDSCCGGSGERRRGGGWLRWCWMGCWRGRRVGAAAAGSFAEAAGSSAAAARAVAFIHGGKRCPRLAIEVGGGARRRQWCNEGPKGVAAAVVMVEVKGTVAVAAVGFSAVVERDGCGDVVAVAVFRRGGARCRLRW</sequence>
<dbReference type="Proteomes" id="UP000798662">
    <property type="component" value="Chromosome 1"/>
</dbReference>
<reference evidence="1" key="1">
    <citation type="submission" date="2019-11" db="EMBL/GenBank/DDBJ databases">
        <title>Nori genome reveals adaptations in red seaweeds to the harsh intertidal environment.</title>
        <authorList>
            <person name="Wang D."/>
            <person name="Mao Y."/>
        </authorList>
    </citation>
    <scope>NUCLEOTIDE SEQUENCE</scope>
    <source>
        <tissue evidence="1">Gametophyte</tissue>
    </source>
</reference>
<organism evidence="1 2">
    <name type="scientific">Pyropia yezoensis</name>
    <name type="common">Susabi-nori</name>
    <name type="synonym">Porphyra yezoensis</name>
    <dbReference type="NCBI Taxonomy" id="2788"/>
    <lineage>
        <taxon>Eukaryota</taxon>
        <taxon>Rhodophyta</taxon>
        <taxon>Bangiophyceae</taxon>
        <taxon>Bangiales</taxon>
        <taxon>Bangiaceae</taxon>
        <taxon>Pyropia</taxon>
    </lineage>
</organism>
<dbReference type="EMBL" id="CM020618">
    <property type="protein sequence ID" value="KAK1859692.1"/>
    <property type="molecule type" value="Genomic_DNA"/>
</dbReference>
<evidence type="ECO:0000313" key="1">
    <source>
        <dbReference type="EMBL" id="KAK1859692.1"/>
    </source>
</evidence>
<name>A0ACC3BQC4_PYRYE</name>